<evidence type="ECO:0000256" key="1">
    <source>
        <dbReference type="ARBA" id="ARBA00004071"/>
    </source>
</evidence>
<evidence type="ECO:0000313" key="9">
    <source>
        <dbReference type="EMBL" id="GAA4801645.1"/>
    </source>
</evidence>
<feature type="chain" id="PRO_5045510367" description="alpha-L-fucosidase" evidence="7">
    <location>
        <begin position="23"/>
        <end position="466"/>
    </location>
</feature>
<comment type="similarity">
    <text evidence="2">Belongs to the glycosyl hydrolase 29 family.</text>
</comment>
<dbReference type="SMART" id="SM00812">
    <property type="entry name" value="Alpha_L_fucos"/>
    <property type="match status" value="1"/>
</dbReference>
<dbReference type="InterPro" id="IPR000933">
    <property type="entry name" value="Glyco_hydro_29"/>
</dbReference>
<comment type="caution">
    <text evidence="9">The sequence shown here is derived from an EMBL/GenBank/DDBJ whole genome shotgun (WGS) entry which is preliminary data.</text>
</comment>
<evidence type="ECO:0000259" key="8">
    <source>
        <dbReference type="Pfam" id="PF01120"/>
    </source>
</evidence>
<name>A0ABP9BWU1_9SPHI</name>
<dbReference type="PANTHER" id="PTHR10030:SF37">
    <property type="entry name" value="ALPHA-L-FUCOSIDASE-RELATED"/>
    <property type="match status" value="1"/>
</dbReference>
<dbReference type="PRINTS" id="PR00741">
    <property type="entry name" value="GLHYDRLASE29"/>
</dbReference>
<feature type="signal peptide" evidence="7">
    <location>
        <begin position="1"/>
        <end position="22"/>
    </location>
</feature>
<reference evidence="10" key="1">
    <citation type="journal article" date="2019" name="Int. J. Syst. Evol. Microbiol.">
        <title>The Global Catalogue of Microorganisms (GCM) 10K type strain sequencing project: providing services to taxonomists for standard genome sequencing and annotation.</title>
        <authorList>
            <consortium name="The Broad Institute Genomics Platform"/>
            <consortium name="The Broad Institute Genome Sequencing Center for Infectious Disease"/>
            <person name="Wu L."/>
            <person name="Ma J."/>
        </authorList>
    </citation>
    <scope>NUCLEOTIDE SEQUENCE [LARGE SCALE GENOMIC DNA]</scope>
    <source>
        <strain evidence="10">JCM 18200</strain>
    </source>
</reference>
<evidence type="ECO:0000313" key="10">
    <source>
        <dbReference type="Proteomes" id="UP001501411"/>
    </source>
</evidence>
<dbReference type="PIRSF" id="PIRSF001092">
    <property type="entry name" value="Alpha-L-fucosidase"/>
    <property type="match status" value="1"/>
</dbReference>
<dbReference type="InterPro" id="IPR017853">
    <property type="entry name" value="GH"/>
</dbReference>
<accession>A0ABP9BWU1</accession>
<dbReference type="InterPro" id="IPR057739">
    <property type="entry name" value="Glyco_hydro_29_N"/>
</dbReference>
<dbReference type="Pfam" id="PF01120">
    <property type="entry name" value="Alpha_L_fucos"/>
    <property type="match status" value="1"/>
</dbReference>
<evidence type="ECO:0000256" key="2">
    <source>
        <dbReference type="ARBA" id="ARBA00007951"/>
    </source>
</evidence>
<comment type="function">
    <text evidence="1">Alpha-L-fucosidase is responsible for hydrolyzing the alpha-1,6-linked fucose joined to the reducing-end N-acetylglucosamine of the carbohydrate moieties of glycoproteins.</text>
</comment>
<evidence type="ECO:0000256" key="3">
    <source>
        <dbReference type="ARBA" id="ARBA00012662"/>
    </source>
</evidence>
<keyword evidence="4 7" id="KW-0732">Signal</keyword>
<organism evidence="9 10">
    <name type="scientific">Olivibacter ginsenosidimutans</name>
    <dbReference type="NCBI Taxonomy" id="1176537"/>
    <lineage>
        <taxon>Bacteria</taxon>
        <taxon>Pseudomonadati</taxon>
        <taxon>Bacteroidota</taxon>
        <taxon>Sphingobacteriia</taxon>
        <taxon>Sphingobacteriales</taxon>
        <taxon>Sphingobacteriaceae</taxon>
        <taxon>Olivibacter</taxon>
    </lineage>
</organism>
<keyword evidence="5" id="KW-0378">Hydrolase</keyword>
<dbReference type="Gene3D" id="3.20.20.80">
    <property type="entry name" value="Glycosidases"/>
    <property type="match status" value="1"/>
</dbReference>
<evidence type="ECO:0000256" key="7">
    <source>
        <dbReference type="SAM" id="SignalP"/>
    </source>
</evidence>
<evidence type="ECO:0000256" key="6">
    <source>
        <dbReference type="ARBA" id="ARBA00023295"/>
    </source>
</evidence>
<dbReference type="PANTHER" id="PTHR10030">
    <property type="entry name" value="ALPHA-L-FUCOSIDASE"/>
    <property type="match status" value="1"/>
</dbReference>
<dbReference type="SUPFAM" id="SSF51445">
    <property type="entry name" value="(Trans)glycosidases"/>
    <property type="match status" value="1"/>
</dbReference>
<dbReference type="EC" id="3.2.1.51" evidence="3"/>
<dbReference type="EMBL" id="BAABIQ010000042">
    <property type="protein sequence ID" value="GAA4801645.1"/>
    <property type="molecule type" value="Genomic_DNA"/>
</dbReference>
<sequence length="466" mass="53998">MMRTSLICLLLITYIGFGQTWAQQQTTATPDWAKETPEHKAQRMAWWRHDRFGMFIHWGLYAVPARHEWVQQHEQLSTEEYKAKYFDLFNPDLYNPKEWAAAAKQAGMKYIVLTARHHEGFSLWDTKASDYKAPNTPAARDLIKPFVEACREAGLKVGFYYSLLDWHHPDFIVDGTHALRNNEEARASNSKRDMNKYRQFMKDQVTELLTNYGKIDLLFYDFSYPGKDGKGHEDWDSEGLLKLTRKLQPDIIVNDRLDLNDTEWGWDYKTPEQFMPNKWPEVNGKQVPWETCQTFSGSWGYYRDENTWKSTNQLIAMLIETVSKGGNLLLNVGPTARGYFDDRAMNRLEGMGQWMKYNSRSIYGCTAAPEEFQKPDNCFLTYNPETKRLYVHVLQWPFKTLYLPGYKGKVKYAQFLHDGSEIKYTSRSSAAAGAHTTVTAGEGDLIVDLPVVKPNVEIPVIELILE</sequence>
<proteinExistence type="inferred from homology"/>
<gene>
    <name evidence="9" type="ORF">GCM10023231_33030</name>
</gene>
<dbReference type="Proteomes" id="UP001501411">
    <property type="component" value="Unassembled WGS sequence"/>
</dbReference>
<keyword evidence="10" id="KW-1185">Reference proteome</keyword>
<dbReference type="RefSeq" id="WP_345233350.1">
    <property type="nucleotide sequence ID" value="NZ_BAABIQ010000042.1"/>
</dbReference>
<feature type="domain" description="Glycoside hydrolase family 29 N-terminal" evidence="8">
    <location>
        <begin position="22"/>
        <end position="359"/>
    </location>
</feature>
<evidence type="ECO:0000256" key="5">
    <source>
        <dbReference type="ARBA" id="ARBA00022801"/>
    </source>
</evidence>
<dbReference type="InterPro" id="IPR016286">
    <property type="entry name" value="FUC_metazoa-typ"/>
</dbReference>
<keyword evidence="6" id="KW-0326">Glycosidase</keyword>
<protein>
    <recommendedName>
        <fullName evidence="3">alpha-L-fucosidase</fullName>
        <ecNumber evidence="3">3.2.1.51</ecNumber>
    </recommendedName>
</protein>
<evidence type="ECO:0000256" key="4">
    <source>
        <dbReference type="ARBA" id="ARBA00022729"/>
    </source>
</evidence>